<evidence type="ECO:0000256" key="1">
    <source>
        <dbReference type="SAM" id="MobiDB-lite"/>
    </source>
</evidence>
<feature type="compositionally biased region" description="Basic residues" evidence="1">
    <location>
        <begin position="25"/>
        <end position="35"/>
    </location>
</feature>
<dbReference type="EMBL" id="CASHTH010000889">
    <property type="protein sequence ID" value="CAI8008712.1"/>
    <property type="molecule type" value="Genomic_DNA"/>
</dbReference>
<reference evidence="3" key="1">
    <citation type="submission" date="2023-03" db="EMBL/GenBank/DDBJ databases">
        <authorList>
            <person name="Steffen K."/>
            <person name="Cardenas P."/>
        </authorList>
    </citation>
    <scope>NUCLEOTIDE SEQUENCE</scope>
</reference>
<accession>A0AA35WCY2</accession>
<feature type="compositionally biased region" description="Basic residues" evidence="1">
    <location>
        <begin position="44"/>
        <end position="53"/>
    </location>
</feature>
<feature type="compositionally biased region" description="Basic and acidic residues" evidence="1">
    <location>
        <begin position="54"/>
        <end position="71"/>
    </location>
</feature>
<evidence type="ECO:0000313" key="3">
    <source>
        <dbReference type="EMBL" id="CAI8008712.1"/>
    </source>
</evidence>
<keyword evidence="4" id="KW-1185">Reference proteome</keyword>
<dbReference type="PANTHER" id="PTHR10845:SF192">
    <property type="entry name" value="DOUBLE HIT, ISOFORM B"/>
    <property type="match status" value="1"/>
</dbReference>
<dbReference type="InterPro" id="IPR044926">
    <property type="entry name" value="RGS_subdomain_2"/>
</dbReference>
<dbReference type="PROSITE" id="PS50132">
    <property type="entry name" value="RGS"/>
    <property type="match status" value="1"/>
</dbReference>
<evidence type="ECO:0000313" key="4">
    <source>
        <dbReference type="Proteomes" id="UP001174909"/>
    </source>
</evidence>
<dbReference type="Gene3D" id="1.10.167.10">
    <property type="entry name" value="Regulator of G-protein Signalling 4, domain 2"/>
    <property type="match status" value="1"/>
</dbReference>
<proteinExistence type="predicted"/>
<sequence>MLSHTPPVIIHPQYSCDDAGVDHGRKPKRERRLRHTSPSPTRSRFLRIVRHHGHGDDHDHDNVDDHEDATNGKHATHHHHHGLMRFLDVVRRHGHDHDDATENGKRPPHHNGHVVKRSLSYHDIEQAAASAAWLGSGPGVSGKDAHERDAADMSTAAAVSSNGPVGGPSTHHLSVEEDHTRQRRSSGGSHHHLFSLGLRFGGKGKAEKKKKDKKGAGDLPSPGVQDPSFGDPDLTLYSVPPETLREWRKSLDVVLQHPDGRVLFHRHLALEHSLENMQFCKAVDHFKTLPDNKLEKEARAIAAEYVGEGTPKALNIDSSVAKKVEAQLKISSQGDV</sequence>
<organism evidence="3 4">
    <name type="scientific">Geodia barretti</name>
    <name type="common">Barrett's horny sponge</name>
    <dbReference type="NCBI Taxonomy" id="519541"/>
    <lineage>
        <taxon>Eukaryota</taxon>
        <taxon>Metazoa</taxon>
        <taxon>Porifera</taxon>
        <taxon>Demospongiae</taxon>
        <taxon>Heteroscleromorpha</taxon>
        <taxon>Tetractinellida</taxon>
        <taxon>Astrophorina</taxon>
        <taxon>Geodiidae</taxon>
        <taxon>Geodia</taxon>
    </lineage>
</organism>
<evidence type="ECO:0000259" key="2">
    <source>
        <dbReference type="PROSITE" id="PS50132"/>
    </source>
</evidence>
<dbReference type="PANTHER" id="PTHR10845">
    <property type="entry name" value="REGULATOR OF G PROTEIN SIGNALING"/>
    <property type="match status" value="1"/>
</dbReference>
<feature type="region of interest" description="Disordered" evidence="1">
    <location>
        <begin position="134"/>
        <end position="236"/>
    </location>
</feature>
<gene>
    <name evidence="3" type="ORF">GBAR_LOCUS5942</name>
</gene>
<dbReference type="PRINTS" id="PR01301">
    <property type="entry name" value="RGSPROTEIN"/>
</dbReference>
<feature type="domain" description="RGS" evidence="2">
    <location>
        <begin position="250"/>
        <end position="328"/>
    </location>
</feature>
<dbReference type="Proteomes" id="UP001174909">
    <property type="component" value="Unassembled WGS sequence"/>
</dbReference>
<comment type="caution">
    <text evidence="3">The sequence shown here is derived from an EMBL/GenBank/DDBJ whole genome shotgun (WGS) entry which is preliminary data.</text>
</comment>
<dbReference type="InterPro" id="IPR036305">
    <property type="entry name" value="RGS_sf"/>
</dbReference>
<dbReference type="CDD" id="cd07440">
    <property type="entry name" value="RGS"/>
    <property type="match status" value="1"/>
</dbReference>
<dbReference type="AlphaFoldDB" id="A0AA35WCY2"/>
<dbReference type="Pfam" id="PF00615">
    <property type="entry name" value="RGS"/>
    <property type="match status" value="1"/>
</dbReference>
<feature type="compositionally biased region" description="Basic residues" evidence="1">
    <location>
        <begin position="181"/>
        <end position="193"/>
    </location>
</feature>
<dbReference type="InterPro" id="IPR016137">
    <property type="entry name" value="RGS"/>
</dbReference>
<dbReference type="SUPFAM" id="SSF48097">
    <property type="entry name" value="Regulator of G-protein signaling, RGS"/>
    <property type="match status" value="1"/>
</dbReference>
<protein>
    <submittedName>
        <fullName evidence="3">Regulator of G-protein signaling 19</fullName>
    </submittedName>
</protein>
<feature type="region of interest" description="Disordered" evidence="1">
    <location>
        <begin position="1"/>
        <end position="80"/>
    </location>
</feature>
<name>A0AA35WCY2_GEOBA</name>